<dbReference type="InterPro" id="IPR023214">
    <property type="entry name" value="HAD_sf"/>
</dbReference>
<evidence type="ECO:0000313" key="1">
    <source>
        <dbReference type="EMBL" id="CAB4624537.1"/>
    </source>
</evidence>
<gene>
    <name evidence="1" type="ORF">UFOPK1908_01085</name>
</gene>
<proteinExistence type="predicted"/>
<dbReference type="SFLD" id="SFLDS00003">
    <property type="entry name" value="Haloacid_Dehalogenase"/>
    <property type="match status" value="1"/>
</dbReference>
<organism evidence="1">
    <name type="scientific">freshwater metagenome</name>
    <dbReference type="NCBI Taxonomy" id="449393"/>
    <lineage>
        <taxon>unclassified sequences</taxon>
        <taxon>metagenomes</taxon>
        <taxon>ecological metagenomes</taxon>
    </lineage>
</organism>
<protein>
    <submittedName>
        <fullName evidence="1">Unannotated protein</fullName>
    </submittedName>
</protein>
<dbReference type="NCBIfam" id="TIGR01509">
    <property type="entry name" value="HAD-SF-IA-v3"/>
    <property type="match status" value="1"/>
</dbReference>
<dbReference type="AlphaFoldDB" id="A0A6J6IJ66"/>
<sequence>MLFDMDGTLIDSERLWLAGERAVMHELGADWTHQDQAYCLGGPIERAVDYMLSKSHTDVSHAEVLERLLTVMGELYASTPLQWQPGARALLLEALDANIPTALVTASWRRIINIVERAIDADLGRTAFTYTVGGDELDQTKPHPLPYLTAAASLDCEPEVCLALEDSPLGAQSAHEAGCKVIAIPHMTEISSQACLVTVESLQGLTLQTLWSMFD</sequence>
<dbReference type="InterPro" id="IPR006439">
    <property type="entry name" value="HAD-SF_hydro_IA"/>
</dbReference>
<dbReference type="EMBL" id="CAEZVB010000054">
    <property type="protein sequence ID" value="CAB4624537.1"/>
    <property type="molecule type" value="Genomic_DNA"/>
</dbReference>
<reference evidence="1" key="1">
    <citation type="submission" date="2020-05" db="EMBL/GenBank/DDBJ databases">
        <authorList>
            <person name="Chiriac C."/>
            <person name="Salcher M."/>
            <person name="Ghai R."/>
            <person name="Kavagutti S V."/>
        </authorList>
    </citation>
    <scope>NUCLEOTIDE SEQUENCE</scope>
</reference>
<dbReference type="Pfam" id="PF13419">
    <property type="entry name" value="HAD_2"/>
    <property type="match status" value="1"/>
</dbReference>
<dbReference type="Gene3D" id="1.10.150.240">
    <property type="entry name" value="Putative phosphatase, domain 2"/>
    <property type="match status" value="1"/>
</dbReference>
<dbReference type="InterPro" id="IPR023198">
    <property type="entry name" value="PGP-like_dom2"/>
</dbReference>
<dbReference type="SUPFAM" id="SSF56784">
    <property type="entry name" value="HAD-like"/>
    <property type="match status" value="1"/>
</dbReference>
<dbReference type="InterPro" id="IPR041492">
    <property type="entry name" value="HAD_2"/>
</dbReference>
<dbReference type="PANTHER" id="PTHR18901">
    <property type="entry name" value="2-DEOXYGLUCOSE-6-PHOSPHATE PHOSPHATASE 2"/>
    <property type="match status" value="1"/>
</dbReference>
<dbReference type="InterPro" id="IPR036412">
    <property type="entry name" value="HAD-like_sf"/>
</dbReference>
<dbReference type="SFLD" id="SFLDG01129">
    <property type="entry name" value="C1.5:_HAD__Beta-PGM__Phosphata"/>
    <property type="match status" value="1"/>
</dbReference>
<accession>A0A6J6IJ66</accession>
<dbReference type="Gene3D" id="3.40.50.1000">
    <property type="entry name" value="HAD superfamily/HAD-like"/>
    <property type="match status" value="1"/>
</dbReference>
<dbReference type="CDD" id="cd07505">
    <property type="entry name" value="HAD_BPGM-like"/>
    <property type="match status" value="1"/>
</dbReference>
<name>A0A6J6IJ66_9ZZZZ</name>
<dbReference type="PANTHER" id="PTHR18901:SF38">
    <property type="entry name" value="PSEUDOURIDINE-5'-PHOSPHATASE"/>
    <property type="match status" value="1"/>
</dbReference>